<dbReference type="Proteomes" id="UP000799754">
    <property type="component" value="Unassembled WGS sequence"/>
</dbReference>
<dbReference type="EMBL" id="MU006730">
    <property type="protein sequence ID" value="KAF2624457.1"/>
    <property type="molecule type" value="Genomic_DNA"/>
</dbReference>
<organism evidence="1 2">
    <name type="scientific">Macroventuria anomochaeta</name>
    <dbReference type="NCBI Taxonomy" id="301207"/>
    <lineage>
        <taxon>Eukaryota</taxon>
        <taxon>Fungi</taxon>
        <taxon>Dikarya</taxon>
        <taxon>Ascomycota</taxon>
        <taxon>Pezizomycotina</taxon>
        <taxon>Dothideomycetes</taxon>
        <taxon>Pleosporomycetidae</taxon>
        <taxon>Pleosporales</taxon>
        <taxon>Pleosporineae</taxon>
        <taxon>Didymellaceae</taxon>
        <taxon>Macroventuria</taxon>
    </lineage>
</organism>
<comment type="caution">
    <text evidence="1">The sequence shown here is derived from an EMBL/GenBank/DDBJ whole genome shotgun (WGS) entry which is preliminary data.</text>
</comment>
<keyword evidence="2" id="KW-1185">Reference proteome</keyword>
<evidence type="ECO:0000313" key="2">
    <source>
        <dbReference type="Proteomes" id="UP000799754"/>
    </source>
</evidence>
<name>A0ACB6RUA6_9PLEO</name>
<sequence length="398" mass="43601">MRALVLDAEGRTADVQDIRLPVPASHEIFVRVEAISLNPIDSLYVAHPLASSGRTIGSDFSGTVAAVGSQVPSTEIVYGDRVAGFLQGACSVNDRPGAFAEYLVVPWDLVWRVPDSLTIEEAAGVSLVALTAAQGVWYRLGPDAPFAYVTNSVKQEHPHDRLDAQPDTINFLVYGASTSVGLYTAQLARLSARPSGRAIKLFGVASKARWSLLKAEPYNYDYLVDYRDSDWHEQIWALSAGEGMHYVYDAISEGDTVRRNSSTLAPNGRMAIVRSREGGAWIASNMSIEPIYGAVWEGLGEEVQYQGFTVQKSPAARNFAVQFYRWLSTAVGSELKPVSIRLMPGGLNRVVDDGLELLGAGIMEERRLTREEVWMRPVSAEKLVYRIQDSLNVSESTA</sequence>
<gene>
    <name evidence="1" type="ORF">BU25DRAFT_413371</name>
</gene>
<accession>A0ACB6RUA6</accession>
<evidence type="ECO:0000313" key="1">
    <source>
        <dbReference type="EMBL" id="KAF2624457.1"/>
    </source>
</evidence>
<protein>
    <submittedName>
        <fullName evidence="1">GroES-like protein</fullName>
    </submittedName>
</protein>
<reference evidence="1" key="1">
    <citation type="journal article" date="2020" name="Stud. Mycol.">
        <title>101 Dothideomycetes genomes: a test case for predicting lifestyles and emergence of pathogens.</title>
        <authorList>
            <person name="Haridas S."/>
            <person name="Albert R."/>
            <person name="Binder M."/>
            <person name="Bloem J."/>
            <person name="Labutti K."/>
            <person name="Salamov A."/>
            <person name="Andreopoulos B."/>
            <person name="Baker S."/>
            <person name="Barry K."/>
            <person name="Bills G."/>
            <person name="Bluhm B."/>
            <person name="Cannon C."/>
            <person name="Castanera R."/>
            <person name="Culley D."/>
            <person name="Daum C."/>
            <person name="Ezra D."/>
            <person name="Gonzalez J."/>
            <person name="Henrissat B."/>
            <person name="Kuo A."/>
            <person name="Liang C."/>
            <person name="Lipzen A."/>
            <person name="Lutzoni F."/>
            <person name="Magnuson J."/>
            <person name="Mondo S."/>
            <person name="Nolan M."/>
            <person name="Ohm R."/>
            <person name="Pangilinan J."/>
            <person name="Park H.-J."/>
            <person name="Ramirez L."/>
            <person name="Alfaro M."/>
            <person name="Sun H."/>
            <person name="Tritt A."/>
            <person name="Yoshinaga Y."/>
            <person name="Zwiers L.-H."/>
            <person name="Turgeon B."/>
            <person name="Goodwin S."/>
            <person name="Spatafora J."/>
            <person name="Crous P."/>
            <person name="Grigoriev I."/>
        </authorList>
    </citation>
    <scope>NUCLEOTIDE SEQUENCE</scope>
    <source>
        <strain evidence="1">CBS 525.71</strain>
    </source>
</reference>
<proteinExistence type="predicted"/>